<proteinExistence type="predicted"/>
<dbReference type="EMBL" id="AP035888">
    <property type="protein sequence ID" value="BFP66867.1"/>
    <property type="molecule type" value="Genomic_DNA"/>
</dbReference>
<organism evidence="1">
    <name type="scientific">Tenacibaculum sp. Pbs-1</name>
    <dbReference type="NCBI Taxonomy" id="3238748"/>
    <lineage>
        <taxon>Bacteria</taxon>
        <taxon>Pseudomonadati</taxon>
        <taxon>Bacteroidota</taxon>
        <taxon>Flavobacteriia</taxon>
        <taxon>Flavobacteriales</taxon>
        <taxon>Flavobacteriaceae</taxon>
        <taxon>Tenacibaculum</taxon>
    </lineage>
</organism>
<dbReference type="PROSITE" id="PS51257">
    <property type="entry name" value="PROKAR_LIPOPROTEIN"/>
    <property type="match status" value="1"/>
</dbReference>
<gene>
    <name evidence="1" type="ORF">Pbs1_02100</name>
</gene>
<dbReference type="AlphaFoldDB" id="A0AB33KYT1"/>
<name>A0AB33KYT1_9FLAO</name>
<accession>A0AB33KYT1</accession>
<evidence type="ECO:0008006" key="2">
    <source>
        <dbReference type="Google" id="ProtNLM"/>
    </source>
</evidence>
<reference evidence="1" key="1">
    <citation type="submission" date="2024-08" db="EMBL/GenBank/DDBJ databases">
        <title>Whole genome sequence of Tenacibaculum sp. strain pbs-1 associated with black-spot shell disease in Akoya pearl oysters.</title>
        <authorList>
            <person name="Sakatoku A."/>
            <person name="Suzuki T."/>
            <person name="Hatano K."/>
            <person name="Seki M."/>
            <person name="Tanaka D."/>
            <person name="Nakamura S."/>
            <person name="Suzuki N."/>
            <person name="Isshiki T."/>
        </authorList>
    </citation>
    <scope>NUCLEOTIDE SEQUENCE</scope>
    <source>
        <strain evidence="1">Pbs-1</strain>
    </source>
</reference>
<sequence>MRYYNIIFLLLLFQGCNTITLSEIEANNISNIQVKILIEDGIKKTSLNKINVYISNGEKRIINENIKILLNGQPLKLFIRTGNYYDKYPVYLTDDLVRRESYYFEIILPDSAKYPIAYIKPSKITSKFNFPKNISLDEDFVLNWKTNNTLANVELWKLVHQKDKTNMHSGGRYAKSTIHHTINTKKGNYKVPKLFYEDSLTIADYLKIRISSEEGGLINPKLITNSKILYTYAIEQTISLEN</sequence>
<protein>
    <recommendedName>
        <fullName evidence="2">DUF4249 family protein</fullName>
    </recommendedName>
</protein>
<evidence type="ECO:0000313" key="1">
    <source>
        <dbReference type="EMBL" id="BFP66867.1"/>
    </source>
</evidence>